<keyword evidence="4 8" id="KW-1133">Transmembrane helix</keyword>
<keyword evidence="7 10" id="KW-0407">Ion channel</keyword>
<dbReference type="RefSeq" id="WP_302910411.1">
    <property type="nucleotide sequence ID" value="NZ_JAUMIS010000002.1"/>
</dbReference>
<name>A0ABT8W3K8_9GAMM</name>
<evidence type="ECO:0000256" key="6">
    <source>
        <dbReference type="ARBA" id="ARBA00023136"/>
    </source>
</evidence>
<reference evidence="10" key="1">
    <citation type="submission" date="2023-07" db="EMBL/GenBank/DDBJ databases">
        <title>Marinobacter sp. chi1 genome sequencing and assembly.</title>
        <authorList>
            <person name="Park S."/>
        </authorList>
    </citation>
    <scope>NUCLEOTIDE SEQUENCE</scope>
    <source>
        <strain evidence="10">Chi1</strain>
    </source>
</reference>
<dbReference type="PANTHER" id="PTHR11003">
    <property type="entry name" value="POTASSIUM CHANNEL, SUBFAMILY K"/>
    <property type="match status" value="1"/>
</dbReference>
<protein>
    <submittedName>
        <fullName evidence="10">Potassium channel family protein</fullName>
    </submittedName>
</protein>
<dbReference type="EMBL" id="JAUMIS010000002">
    <property type="protein sequence ID" value="MDO3722817.1"/>
    <property type="molecule type" value="Genomic_DNA"/>
</dbReference>
<dbReference type="InterPro" id="IPR013099">
    <property type="entry name" value="K_chnl_dom"/>
</dbReference>
<feature type="domain" description="Potassium channel" evidence="9">
    <location>
        <begin position="26"/>
        <end position="93"/>
    </location>
</feature>
<keyword evidence="2" id="KW-0813">Transport</keyword>
<comment type="caution">
    <text evidence="10">The sequence shown here is derived from an EMBL/GenBank/DDBJ whole genome shotgun (WGS) entry which is preliminary data.</text>
</comment>
<evidence type="ECO:0000256" key="5">
    <source>
        <dbReference type="ARBA" id="ARBA00023065"/>
    </source>
</evidence>
<evidence type="ECO:0000313" key="11">
    <source>
        <dbReference type="Proteomes" id="UP001168640"/>
    </source>
</evidence>
<dbReference type="InterPro" id="IPR003280">
    <property type="entry name" value="2pore_dom_K_chnl"/>
</dbReference>
<keyword evidence="3 8" id="KW-0812">Transmembrane</keyword>
<evidence type="ECO:0000256" key="1">
    <source>
        <dbReference type="ARBA" id="ARBA00004141"/>
    </source>
</evidence>
<feature type="transmembrane region" description="Helical" evidence="8">
    <location>
        <begin position="72"/>
        <end position="96"/>
    </location>
</feature>
<keyword evidence="6 8" id="KW-0472">Membrane</keyword>
<dbReference type="Proteomes" id="UP001168640">
    <property type="component" value="Unassembled WGS sequence"/>
</dbReference>
<dbReference type="Gene3D" id="1.10.287.70">
    <property type="match status" value="1"/>
</dbReference>
<evidence type="ECO:0000313" key="10">
    <source>
        <dbReference type="EMBL" id="MDO3722817.1"/>
    </source>
</evidence>
<feature type="transmembrane region" description="Helical" evidence="8">
    <location>
        <begin position="12"/>
        <end position="36"/>
    </location>
</feature>
<evidence type="ECO:0000256" key="4">
    <source>
        <dbReference type="ARBA" id="ARBA00022989"/>
    </source>
</evidence>
<dbReference type="GO" id="GO:0034220">
    <property type="term" value="P:monoatomic ion transmembrane transport"/>
    <property type="evidence" value="ECO:0007669"/>
    <property type="project" value="UniProtKB-KW"/>
</dbReference>
<gene>
    <name evidence="10" type="ORF">QVZ43_13925</name>
</gene>
<keyword evidence="11" id="KW-1185">Reference proteome</keyword>
<dbReference type="PANTHER" id="PTHR11003:SF334">
    <property type="entry name" value="FI03418P"/>
    <property type="match status" value="1"/>
</dbReference>
<accession>A0ABT8W3K8</accession>
<dbReference type="Pfam" id="PF07885">
    <property type="entry name" value="Ion_trans_2"/>
    <property type="match status" value="1"/>
</dbReference>
<evidence type="ECO:0000256" key="8">
    <source>
        <dbReference type="SAM" id="Phobius"/>
    </source>
</evidence>
<sequence length="115" mass="12463">MQFTLDFLKVFLNGIWLTLPLLSSFTVTVAVLGLIVGRIEKWTPFNAIYWSFITASTVGYGDIRPSKKRSKALAIAIALIGLMFTGIIVAITVASATHAFEVNVGMEALTPSDDP</sequence>
<evidence type="ECO:0000256" key="7">
    <source>
        <dbReference type="ARBA" id="ARBA00023303"/>
    </source>
</evidence>
<dbReference type="SUPFAM" id="SSF81324">
    <property type="entry name" value="Voltage-gated potassium channels"/>
    <property type="match status" value="1"/>
</dbReference>
<evidence type="ECO:0000256" key="3">
    <source>
        <dbReference type="ARBA" id="ARBA00022692"/>
    </source>
</evidence>
<keyword evidence="5" id="KW-0406">Ion transport</keyword>
<organism evidence="10 11">
    <name type="scientific">Marinobacter suaedae</name>
    <dbReference type="NCBI Taxonomy" id="3057675"/>
    <lineage>
        <taxon>Bacteria</taxon>
        <taxon>Pseudomonadati</taxon>
        <taxon>Pseudomonadota</taxon>
        <taxon>Gammaproteobacteria</taxon>
        <taxon>Pseudomonadales</taxon>
        <taxon>Marinobacteraceae</taxon>
        <taxon>Marinobacter</taxon>
    </lineage>
</organism>
<evidence type="ECO:0000259" key="9">
    <source>
        <dbReference type="Pfam" id="PF07885"/>
    </source>
</evidence>
<proteinExistence type="predicted"/>
<comment type="subcellular location">
    <subcellularLocation>
        <location evidence="1">Membrane</location>
        <topology evidence="1">Multi-pass membrane protein</topology>
    </subcellularLocation>
</comment>
<evidence type="ECO:0000256" key="2">
    <source>
        <dbReference type="ARBA" id="ARBA00022448"/>
    </source>
</evidence>